<protein>
    <submittedName>
        <fullName evidence="1">Uncharacterized protein</fullName>
    </submittedName>
</protein>
<dbReference type="KEGG" id="hsi:BOX17_14855"/>
<gene>
    <name evidence="1" type="ORF">BOX17_14855</name>
</gene>
<dbReference type="OrthoDB" id="2865096at2"/>
<dbReference type="EMBL" id="CP018139">
    <property type="protein sequence ID" value="APE32117.1"/>
    <property type="molecule type" value="Genomic_DNA"/>
</dbReference>
<evidence type="ECO:0000313" key="2">
    <source>
        <dbReference type="Proteomes" id="UP000181985"/>
    </source>
</evidence>
<dbReference type="RefSeq" id="WP_071945916.1">
    <property type="nucleotide sequence ID" value="NZ_CP018139.1"/>
</dbReference>
<sequence>MLKRCLKSVIGISGYELRRIDVPAIQDHRSVEAPCSPLEALYSSTSDRFVVDVPVDMIVPTRMMLAWIAVLKAYEAHGEAQARALLHGYFTYLQPVNVAQYLKLPARKEWHHGHPLSYVYPWEDMLPREKMDFRIHLMRHEAGRNGLQWQASDGWKGFGPVSKRLIDMELGRLTRIYDSIKQHGLDDRHGHVLGTLFCAGNFQMVQPRRGWHRVAVCMMVGLTSIPIMFDRRHVVVRLEDAEFWPNVRRGLFSLDEAVKIFDERFGTHLRRGVEKRSSALVQRGDNLDVAPADL</sequence>
<reference evidence="2" key="1">
    <citation type="submission" date="2016-11" db="EMBL/GenBank/DDBJ databases">
        <title>Halolamina sediminis sp. nov., an extremely halophilic archaeon isolated from solar salt.</title>
        <authorList>
            <person name="Koh H.-W."/>
            <person name="Rani S."/>
            <person name="Park S.-J."/>
        </authorList>
    </citation>
    <scope>NUCLEOTIDE SEQUENCE [LARGE SCALE GENOMIC DNA]</scope>
    <source>
        <strain evidence="2">Hb3</strain>
    </source>
</reference>
<accession>A0A1J0VJC7</accession>
<organism evidence="1 2">
    <name type="scientific">Halomonas aestuarii</name>
    <dbReference type="NCBI Taxonomy" id="1897729"/>
    <lineage>
        <taxon>Bacteria</taxon>
        <taxon>Pseudomonadati</taxon>
        <taxon>Pseudomonadota</taxon>
        <taxon>Gammaproteobacteria</taxon>
        <taxon>Oceanospirillales</taxon>
        <taxon>Halomonadaceae</taxon>
        <taxon>Halomonas</taxon>
    </lineage>
</organism>
<dbReference type="AlphaFoldDB" id="A0A1J0VJC7"/>
<evidence type="ECO:0000313" key="1">
    <source>
        <dbReference type="EMBL" id="APE32117.1"/>
    </source>
</evidence>
<proteinExistence type="predicted"/>
<keyword evidence="2" id="KW-1185">Reference proteome</keyword>
<name>A0A1J0VJC7_9GAMM</name>
<dbReference type="Proteomes" id="UP000181985">
    <property type="component" value="Chromosome"/>
</dbReference>